<dbReference type="VEuPathDB" id="ToxoDB:CSUI_000805"/>
<evidence type="ECO:0000259" key="3">
    <source>
        <dbReference type="PROSITE" id="PS50835"/>
    </source>
</evidence>
<evidence type="ECO:0000313" key="4">
    <source>
        <dbReference type="EMBL" id="PHJ25346.1"/>
    </source>
</evidence>
<comment type="caution">
    <text evidence="4">The sequence shown here is derived from an EMBL/GenBank/DDBJ whole genome shotgun (WGS) entry which is preliminary data.</text>
</comment>
<dbReference type="InterPro" id="IPR007110">
    <property type="entry name" value="Ig-like_dom"/>
</dbReference>
<dbReference type="RefSeq" id="XP_067927018.1">
    <property type="nucleotide sequence ID" value="XM_068061012.1"/>
</dbReference>
<gene>
    <name evidence="4" type="ORF">CSUI_000805</name>
</gene>
<dbReference type="OrthoDB" id="337624at2759"/>
<feature type="signal peptide" evidence="2">
    <location>
        <begin position="1"/>
        <end position="36"/>
    </location>
</feature>
<evidence type="ECO:0000313" key="5">
    <source>
        <dbReference type="Proteomes" id="UP000221165"/>
    </source>
</evidence>
<evidence type="ECO:0000256" key="2">
    <source>
        <dbReference type="SAM" id="SignalP"/>
    </source>
</evidence>
<feature type="region of interest" description="Disordered" evidence="1">
    <location>
        <begin position="1093"/>
        <end position="1127"/>
    </location>
</feature>
<dbReference type="EMBL" id="MIGC01000308">
    <property type="protein sequence ID" value="PHJ25346.1"/>
    <property type="molecule type" value="Genomic_DNA"/>
</dbReference>
<proteinExistence type="predicted"/>
<keyword evidence="2" id="KW-0732">Signal</keyword>
<evidence type="ECO:0000256" key="1">
    <source>
        <dbReference type="SAM" id="MobiDB-lite"/>
    </source>
</evidence>
<organism evidence="4 5">
    <name type="scientific">Cystoisospora suis</name>
    <dbReference type="NCBI Taxonomy" id="483139"/>
    <lineage>
        <taxon>Eukaryota</taxon>
        <taxon>Sar</taxon>
        <taxon>Alveolata</taxon>
        <taxon>Apicomplexa</taxon>
        <taxon>Conoidasida</taxon>
        <taxon>Coccidia</taxon>
        <taxon>Eucoccidiorida</taxon>
        <taxon>Eimeriorina</taxon>
        <taxon>Sarcocystidae</taxon>
        <taxon>Cystoisospora</taxon>
    </lineage>
</organism>
<keyword evidence="5" id="KW-1185">Reference proteome</keyword>
<feature type="region of interest" description="Disordered" evidence="1">
    <location>
        <begin position="39"/>
        <end position="61"/>
    </location>
</feature>
<sequence length="1127" mass="125788">MAPSLVAWLRRQHVFSAYSRVLCVLVVLHLYELATGKSADTPSTGLSLPSESEQDGSSYSGSFKRPPVATFKFDALRAVYEASRGMDETETVKRALVSGKRAFDSIVEELLLSDRRPAAGRSEHDRKSRAQLSSSPSFEIETIPTFSLGGIEELRFFCSLSRLEGSPDSAVRCVLSQPRALPGSLKVGFIFQLPPERSSDVDSKASTKQGEPFQSLCRIIHQTERAETPLYLEGAIGVCVAFGFDSQLVVHGGNPLLDLVPELHPKGLTSIGFQPVPARYIKPFDSLSFVGIKPTKPHPGENDRSEADFLPSRELDSLSWRGVAIDSGFYDRAISTLKRAIESARVSEGSTDVRDCTIYVGLGYYSSHIEAVAGQACRPGSTLLGCISAVRTSPRFDAKAGSFLDYVSKEVEQLAPSVTPRGSHMKTMLLEKPTWKVLYQLIGPRVARLFETSDQTRWYEEEMLHVKQHTADKDISLEPSSDSIESEVIRFPIWYLDLYPSKAYWESLSLGCIKKELAYLREMGRVFVRRSAKHLAVPTSLDGARQGDAGQHPVLLQKSVGGASSHESEIDSQTKDELIAQGTVILSNGRTVQPLQDSYAFEDLKAVSNLNPARAESDAGLRRLWLASPLFEERGEFTVTGVPARDGGSFDLKFICTKYGHFRVSTNLVGWFSNYICEPRYVNIPNSEYTGTLRSGNMPVNRLIGIEFEDKDPWRCGVSFLGTERHIRETAVRGRDLLKIMTGICSLLGFKEGWILDSVTDMFTKERMKITMVLEKRISFYENQGFLLSINTFKRRDHLETCVGSSAADPTALLSGICKQPGDILINPGFEANAFYTLAERAYDTLYNLTFDCRSPSWQNCETAFPLSRKDGRGEGCAFERSPLFHDLRFLNPQKCDVGKRIGDCHAYVRQHLKCNRKEKKGCKYLKFLHTQFLYPGGDPESKLPRVIQDHYEMVGKELHQERGSVVYEAIKKGAAHAIAQLRSGITHAMREGEAEENGTANEEPAKEIEKIEAVRDMLLESLIFVDWTGTPQFWIRSLYDYDPRTGRRKQEDENNLFCPVAYAWAYITRLSGQLYRHSADYFQDMSVGTKPKVLESSETPPDGQGRTGPSVEGARQVGDVAAHQFS</sequence>
<name>A0A2C6LFI3_9APIC</name>
<protein>
    <submittedName>
        <fullName evidence="4">Rhoptry protein</fullName>
    </submittedName>
</protein>
<dbReference type="GeneID" id="94424223"/>
<dbReference type="PROSITE" id="PS50835">
    <property type="entry name" value="IG_LIKE"/>
    <property type="match status" value="1"/>
</dbReference>
<feature type="domain" description="Ig-like" evidence="3">
    <location>
        <begin position="629"/>
        <end position="733"/>
    </location>
</feature>
<dbReference type="Proteomes" id="UP000221165">
    <property type="component" value="Unassembled WGS sequence"/>
</dbReference>
<reference evidence="4 5" key="1">
    <citation type="journal article" date="2017" name="Int. J. Parasitol.">
        <title>The genome of the protozoan parasite Cystoisospora suis and a reverse vaccinology approach to identify vaccine candidates.</title>
        <authorList>
            <person name="Palmieri N."/>
            <person name="Shrestha A."/>
            <person name="Ruttkowski B."/>
            <person name="Beck T."/>
            <person name="Vogl C."/>
            <person name="Tomley F."/>
            <person name="Blake D.P."/>
            <person name="Joachim A."/>
        </authorList>
    </citation>
    <scope>NUCLEOTIDE SEQUENCE [LARGE SCALE GENOMIC DNA]</scope>
    <source>
        <strain evidence="4 5">Wien I</strain>
    </source>
</reference>
<accession>A0A2C6LFI3</accession>
<dbReference type="AlphaFoldDB" id="A0A2C6LFI3"/>
<feature type="chain" id="PRO_5012248457" evidence="2">
    <location>
        <begin position="37"/>
        <end position="1127"/>
    </location>
</feature>